<organism evidence="1 2">
    <name type="scientific">Caerostris extrusa</name>
    <name type="common">Bark spider</name>
    <name type="synonym">Caerostris bankana</name>
    <dbReference type="NCBI Taxonomy" id="172846"/>
    <lineage>
        <taxon>Eukaryota</taxon>
        <taxon>Metazoa</taxon>
        <taxon>Ecdysozoa</taxon>
        <taxon>Arthropoda</taxon>
        <taxon>Chelicerata</taxon>
        <taxon>Arachnida</taxon>
        <taxon>Araneae</taxon>
        <taxon>Araneomorphae</taxon>
        <taxon>Entelegynae</taxon>
        <taxon>Araneoidea</taxon>
        <taxon>Araneidae</taxon>
        <taxon>Caerostris</taxon>
    </lineage>
</organism>
<dbReference type="AlphaFoldDB" id="A0AAV4NC66"/>
<gene>
    <name evidence="1" type="ORF">CEXT_678931</name>
</gene>
<dbReference type="Proteomes" id="UP001054945">
    <property type="component" value="Unassembled WGS sequence"/>
</dbReference>
<dbReference type="EMBL" id="BPLR01003217">
    <property type="protein sequence ID" value="GIX82243.1"/>
    <property type="molecule type" value="Genomic_DNA"/>
</dbReference>
<comment type="caution">
    <text evidence="1">The sequence shown here is derived from an EMBL/GenBank/DDBJ whole genome shotgun (WGS) entry which is preliminary data.</text>
</comment>
<protein>
    <submittedName>
        <fullName evidence="1">Uncharacterized protein</fullName>
    </submittedName>
</protein>
<reference evidence="1 2" key="1">
    <citation type="submission" date="2021-06" db="EMBL/GenBank/DDBJ databases">
        <title>Caerostris extrusa draft genome.</title>
        <authorList>
            <person name="Kono N."/>
            <person name="Arakawa K."/>
        </authorList>
    </citation>
    <scope>NUCLEOTIDE SEQUENCE [LARGE SCALE GENOMIC DNA]</scope>
</reference>
<keyword evidence="2" id="KW-1185">Reference proteome</keyword>
<evidence type="ECO:0000313" key="2">
    <source>
        <dbReference type="Proteomes" id="UP001054945"/>
    </source>
</evidence>
<name>A0AAV4NC66_CAEEX</name>
<evidence type="ECO:0000313" key="1">
    <source>
        <dbReference type="EMBL" id="GIX82243.1"/>
    </source>
</evidence>
<sequence length="94" mass="10456">MFFPRAVRAAPVAMVEGTGSRLQGWREHTMKDRDNTGISTGCLSAHKTQTGWRWKKALGFPSGQACIRERLSWSGHLLLLHEECAPRKPSAHGT</sequence>
<accession>A0AAV4NC66</accession>
<proteinExistence type="predicted"/>